<dbReference type="GO" id="GO:0005763">
    <property type="term" value="C:mitochondrial small ribosomal subunit"/>
    <property type="evidence" value="ECO:0007669"/>
    <property type="project" value="TreeGrafter"/>
</dbReference>
<comment type="similarity">
    <text evidence="2">Belongs to the universal ribosomal protein uS4 family.</text>
</comment>
<comment type="function">
    <text evidence="8">Component of the mitochondrial ribosome (mitoribosome), a dedicated translation machinery responsible for the synthesis of mitochondrial genome-encoded proteins, including at least some of the essential transmembrane subunits of the mitochondrial respiratory chain. The mitoribosomes are attached to the mitochondrial inner membrane and translation products are cotranslationally integrated into the membrane.</text>
</comment>
<feature type="compositionally biased region" description="Low complexity" evidence="11">
    <location>
        <begin position="365"/>
        <end position="378"/>
    </location>
</feature>
<dbReference type="GO" id="GO:0042274">
    <property type="term" value="P:ribosomal small subunit biogenesis"/>
    <property type="evidence" value="ECO:0007669"/>
    <property type="project" value="TreeGrafter"/>
</dbReference>
<dbReference type="STRING" id="5601.A0A0D2G1N3"/>
<evidence type="ECO:0000256" key="2">
    <source>
        <dbReference type="ARBA" id="ARBA00007465"/>
    </source>
</evidence>
<evidence type="ECO:0000256" key="6">
    <source>
        <dbReference type="ARBA" id="ARBA00023128"/>
    </source>
</evidence>
<reference evidence="13 14" key="1">
    <citation type="submission" date="2015-01" db="EMBL/GenBank/DDBJ databases">
        <title>The Genome Sequence of Capronia semiimmersa CBS27337.</title>
        <authorList>
            <consortium name="The Broad Institute Genomics Platform"/>
            <person name="Cuomo C."/>
            <person name="de Hoog S."/>
            <person name="Gorbushina A."/>
            <person name="Stielow B."/>
            <person name="Teixiera M."/>
            <person name="Abouelleil A."/>
            <person name="Chapman S.B."/>
            <person name="Priest M."/>
            <person name="Young S.K."/>
            <person name="Wortman J."/>
            <person name="Nusbaum C."/>
            <person name="Birren B."/>
        </authorList>
    </citation>
    <scope>NUCLEOTIDE SEQUENCE [LARGE SCALE GENOMIC DNA]</scope>
    <source>
        <strain evidence="13 14">CBS 27337</strain>
    </source>
</reference>
<evidence type="ECO:0000256" key="8">
    <source>
        <dbReference type="ARBA" id="ARBA00037226"/>
    </source>
</evidence>
<feature type="region of interest" description="Disordered" evidence="11">
    <location>
        <begin position="357"/>
        <end position="387"/>
    </location>
</feature>
<organism evidence="13 14">
    <name type="scientific">Phialophora macrospora</name>
    <dbReference type="NCBI Taxonomy" id="1851006"/>
    <lineage>
        <taxon>Eukaryota</taxon>
        <taxon>Fungi</taxon>
        <taxon>Dikarya</taxon>
        <taxon>Ascomycota</taxon>
        <taxon>Pezizomycotina</taxon>
        <taxon>Eurotiomycetes</taxon>
        <taxon>Chaetothyriomycetidae</taxon>
        <taxon>Chaetothyriales</taxon>
        <taxon>Herpotrichiellaceae</taxon>
        <taxon>Phialophora</taxon>
    </lineage>
</organism>
<dbReference type="Proteomes" id="UP000054266">
    <property type="component" value="Unassembled WGS sequence"/>
</dbReference>
<gene>
    <name evidence="13" type="ORF">PV04_00867</name>
</gene>
<dbReference type="GO" id="GO:0019843">
    <property type="term" value="F:rRNA binding"/>
    <property type="evidence" value="ECO:0007669"/>
    <property type="project" value="UniProtKB-KW"/>
</dbReference>
<dbReference type="PROSITE" id="PS50889">
    <property type="entry name" value="S4"/>
    <property type="match status" value="1"/>
</dbReference>
<keyword evidence="4 10" id="KW-0694">RNA-binding</keyword>
<evidence type="ECO:0000256" key="7">
    <source>
        <dbReference type="ARBA" id="ARBA00023274"/>
    </source>
</evidence>
<feature type="region of interest" description="Disordered" evidence="11">
    <location>
        <begin position="244"/>
        <end position="278"/>
    </location>
</feature>
<dbReference type="PANTHER" id="PTHR11831">
    <property type="entry name" value="30S 40S RIBOSOMAL PROTEIN"/>
    <property type="match status" value="1"/>
</dbReference>
<dbReference type="GO" id="GO:0003735">
    <property type="term" value="F:structural constituent of ribosome"/>
    <property type="evidence" value="ECO:0007669"/>
    <property type="project" value="TreeGrafter"/>
</dbReference>
<evidence type="ECO:0000256" key="10">
    <source>
        <dbReference type="PROSITE-ProRule" id="PRU00182"/>
    </source>
</evidence>
<dbReference type="InterPro" id="IPR036986">
    <property type="entry name" value="S4_RNA-bd_sf"/>
</dbReference>
<evidence type="ECO:0000256" key="4">
    <source>
        <dbReference type="ARBA" id="ARBA00022884"/>
    </source>
</evidence>
<dbReference type="InterPro" id="IPR002942">
    <property type="entry name" value="S4_RNA-bd"/>
</dbReference>
<evidence type="ECO:0000256" key="11">
    <source>
        <dbReference type="SAM" id="MobiDB-lite"/>
    </source>
</evidence>
<dbReference type="CDD" id="cd00165">
    <property type="entry name" value="S4"/>
    <property type="match status" value="1"/>
</dbReference>
<dbReference type="PANTHER" id="PTHR11831:SF4">
    <property type="entry name" value="SMALL RIBOSOMAL SUBUNIT PROTEIN US4M"/>
    <property type="match status" value="1"/>
</dbReference>
<evidence type="ECO:0000259" key="12">
    <source>
        <dbReference type="SMART" id="SM00363"/>
    </source>
</evidence>
<dbReference type="Gene3D" id="3.10.290.10">
    <property type="entry name" value="RNA-binding S4 domain"/>
    <property type="match status" value="1"/>
</dbReference>
<dbReference type="Pfam" id="PF01479">
    <property type="entry name" value="S4"/>
    <property type="match status" value="1"/>
</dbReference>
<name>A0A0D2G1N3_9EURO</name>
<dbReference type="InterPro" id="IPR018079">
    <property type="entry name" value="Ribosomal_uS4_CS"/>
</dbReference>
<dbReference type="SMART" id="SM00363">
    <property type="entry name" value="S4"/>
    <property type="match status" value="1"/>
</dbReference>
<protein>
    <recommendedName>
        <fullName evidence="9">Small ribosomal subunit protein uS4m</fullName>
    </recommendedName>
</protein>
<keyword evidence="5" id="KW-0689">Ribosomal protein</keyword>
<accession>A0A0D2G1N3</accession>
<dbReference type="EMBL" id="KN846956">
    <property type="protein sequence ID" value="KIW72690.1"/>
    <property type="molecule type" value="Genomic_DNA"/>
</dbReference>
<dbReference type="InterPro" id="IPR022801">
    <property type="entry name" value="Ribosomal_uS4"/>
</dbReference>
<evidence type="ECO:0000256" key="9">
    <source>
        <dbReference type="ARBA" id="ARBA00071419"/>
    </source>
</evidence>
<feature type="domain" description="RNA-binding S4" evidence="12">
    <location>
        <begin position="180"/>
        <end position="241"/>
    </location>
</feature>
<keyword evidence="3 10" id="KW-0699">rRNA-binding</keyword>
<keyword evidence="7" id="KW-0687">Ribonucleoprotein</keyword>
<comment type="subcellular location">
    <subcellularLocation>
        <location evidence="1">Mitochondrion</location>
    </subcellularLocation>
</comment>
<dbReference type="AlphaFoldDB" id="A0A0D2G1N3"/>
<evidence type="ECO:0000313" key="13">
    <source>
        <dbReference type="EMBL" id="KIW72690.1"/>
    </source>
</evidence>
<dbReference type="PROSITE" id="PS00632">
    <property type="entry name" value="RIBOSOMAL_S4"/>
    <property type="match status" value="1"/>
</dbReference>
<evidence type="ECO:0000256" key="3">
    <source>
        <dbReference type="ARBA" id="ARBA00022730"/>
    </source>
</evidence>
<evidence type="ECO:0000313" key="14">
    <source>
        <dbReference type="Proteomes" id="UP000054266"/>
    </source>
</evidence>
<dbReference type="FunFam" id="3.10.290.10:FF:000025">
    <property type="entry name" value="30S ribosomal subunit S4"/>
    <property type="match status" value="1"/>
</dbReference>
<keyword evidence="14" id="KW-1185">Reference proteome</keyword>
<keyword evidence="6" id="KW-0496">Mitochondrion</keyword>
<dbReference type="SUPFAM" id="SSF55174">
    <property type="entry name" value="Alpha-L RNA-binding motif"/>
    <property type="match status" value="1"/>
</dbReference>
<evidence type="ECO:0000256" key="1">
    <source>
        <dbReference type="ARBA" id="ARBA00004173"/>
    </source>
</evidence>
<feature type="compositionally biased region" description="Acidic residues" evidence="11">
    <location>
        <begin position="269"/>
        <end position="278"/>
    </location>
</feature>
<proteinExistence type="inferred from homology"/>
<sequence>MDEEQKIYTRFPAKRFVPEERDVPFPSGLLQAVAKHEILQCIDQQQSSSLKMPRKAPTPLKVKKNILSDVKVRQSWSKYNLYNLARQTPYSGRFHNFFKQKWATKSLARNYHGEHIREKQWLRMFDRRIRSVIPMDAAYLAANDGSRESAGRGSGLEKKGKQRVNSPIPYMSMTFAPMERRLDTAIFRALFASSARQARQFVVHGAVKVNGKQMRYPGYLLNPGDMFQVEPERVMWATGAPKVSQKMAPAEGEGAEDATEENTSRPAEEEVIEQEEEVDIDRDPREVLKDLRAKAKSILTTSKRDIGAKRKQDLRAFGTAIKKLLSRSGSSTVLTDSLEAQFAEIQHQLNIRRENQAAGTTSLPSAQEGGQEASQEEAVNSAPEPRQETILSDADYNELYAALRSMQENPVDDSKPYATPWMPRDYMSAFAFVPRFLEVNHTICAAVYLRHPVARPGLAEVPSPYPGDIHGSAFAWYLRRR</sequence>
<evidence type="ECO:0000256" key="5">
    <source>
        <dbReference type="ARBA" id="ARBA00022980"/>
    </source>
</evidence>
<dbReference type="HOGENOM" id="CLU_026386_1_0_1"/>